<keyword evidence="4" id="KW-1185">Reference proteome</keyword>
<feature type="region of interest" description="Disordered" evidence="1">
    <location>
        <begin position="36"/>
        <end position="59"/>
    </location>
</feature>
<evidence type="ECO:0000256" key="1">
    <source>
        <dbReference type="SAM" id="MobiDB-lite"/>
    </source>
</evidence>
<accession>A0A9D4ZNP1</accession>
<dbReference type="PANTHER" id="PTHR46785">
    <property type="entry name" value="VON WILLEBRAND FACTOR A DOMAIN-CONTAINING PROTEIN 3B"/>
    <property type="match status" value="1"/>
</dbReference>
<feature type="domain" description="VWFA" evidence="2">
    <location>
        <begin position="531"/>
        <end position="725"/>
    </location>
</feature>
<dbReference type="SUPFAM" id="SSF53300">
    <property type="entry name" value="vWA-like"/>
    <property type="match status" value="1"/>
</dbReference>
<dbReference type="InterPro" id="IPR036465">
    <property type="entry name" value="vWFA_dom_sf"/>
</dbReference>
<sequence length="1318" mass="150263">MSPPQPSLLEAEEAPLGWEGARFPLSKPLLSKLAGDSMRRSTLSKRSRESHLPNLSPRSYGRNVANMRILSKTRKGWSYLSFKFKEGKPRKGELAPELVDAIWGTQIPLMTFRSFDCKASFLDPESEIRKIRAKKHQGPKVKTAESLMDILLQNWTYFEHAHGQDDVIEKHVHAKYCENEFGHFLLSGNQHIHGQFYVHLHLLVSELRQLLSKLRDQILPTHYQTLPVWSSPQLEEAPELEIPPLPAMPKLYPIEGLLPVPSEEDECIPCDLEAPVFKPSISKELPPLILPEPLKVPRLKLPIMAALLEDESSIDYGSYEEAALPVFVLPCQDPLPVWVEPSLAELPQAPEYVVPEVIPPPVQEPIPSFRVPLMDPRPCEKAYYDLDSNQRGICDGLCSKHGHKHHFVPGQQRREPCFAKPPPLLPLPVPPFPGADTILLDSKDGECLASTGFLTEDCNNIVSEMISKSWVSALPIVHEPSFEPPLIESVPDFQPPTVIEEPVFVPLSSPKLPPWREPNPPAPLGWLVGQRPIFLIDCGSAMAGERMEAVQRCLRELFCPGGQVEVAATHFDIIMYSFDAWSYGEIENSYIYKQASGTRYLRPLEPMRVKASETLESALNWVTRWHPAGTSNLWKALTIATSRTFADCIYLFSEGKADKPVLIVEFLKQQAQMQGGQLTPIYTVGLRTSKPKARFLKRLSAVTGGQFLDYDYKQMKKPEEQTDEMQDMLWAQAMVEAEQRKNAETGRVEDLRDILKRVEIQYEPTRLVPRLEAHQRKCIELKELYHSQVEAIRNENARNALHAREQYEQLIADIGERNRLNYEVARIAWEFEVEEIRTKNRLLIGSFLKWRQEMDETRRYNEDLVSKFRKQFLIDLKEVEMRDASIMEKAEQKYRLEVERINKKNQDAVDDVARRQKELAEKIASINQAWRQEYERALSAVQASNAALLKQTQELYEEQLTWVKARNAKAIEDAQAQFTKHCGDVRAENARKKVALAQRLEDIKRRREEAIAAHQVDVAEAIAEHGGTVKAYNALNAENERRARVAWKRACDEIVWQNKAAEKKAKEDFELEQIFVQEENIKLAERRLALKRHISDVVMANAELEKRKKLEWKAACAEVEREYEKEVAKSKEMHKRMVEEVKLRNAEKLQSSLVEHKAKVAAVESYNETVHPYVEASNAVRVEVRRIEAFLQCIADTILPRDRHILEKSLSKSPFESDLDLLQVSEVTLDTEMLIAALRSAYGKSLKTHKGNKSLGQQKPSSPHAEQDPIEGLSALIPVSPARAPSHYCLGRQNECANKGKVISLQVHGHSHRVAIRA</sequence>
<proteinExistence type="predicted"/>
<dbReference type="PANTHER" id="PTHR46785:SF1">
    <property type="entry name" value="VON WILLEBRAND FACTOR A DOMAIN-CONTAINING PROTEIN 3B"/>
    <property type="match status" value="1"/>
</dbReference>
<evidence type="ECO:0000313" key="4">
    <source>
        <dbReference type="Proteomes" id="UP000886520"/>
    </source>
</evidence>
<protein>
    <recommendedName>
        <fullName evidence="2">VWFA domain-containing protein</fullName>
    </recommendedName>
</protein>
<reference evidence="3" key="1">
    <citation type="submission" date="2021-01" db="EMBL/GenBank/DDBJ databases">
        <title>Adiantum capillus-veneris genome.</title>
        <authorList>
            <person name="Fang Y."/>
            <person name="Liao Q."/>
        </authorList>
    </citation>
    <scope>NUCLEOTIDE SEQUENCE</scope>
    <source>
        <strain evidence="3">H3</strain>
        <tissue evidence="3">Leaf</tissue>
    </source>
</reference>
<name>A0A9D4ZNP1_ADICA</name>
<dbReference type="PROSITE" id="PS50234">
    <property type="entry name" value="VWFA"/>
    <property type="match status" value="1"/>
</dbReference>
<evidence type="ECO:0000259" key="2">
    <source>
        <dbReference type="PROSITE" id="PS50234"/>
    </source>
</evidence>
<gene>
    <name evidence="3" type="ORF">GOP47_0002041</name>
</gene>
<dbReference type="Proteomes" id="UP000886520">
    <property type="component" value="Chromosome 2"/>
</dbReference>
<comment type="caution">
    <text evidence="3">The sequence shown here is derived from an EMBL/GenBank/DDBJ whole genome shotgun (WGS) entry which is preliminary data.</text>
</comment>
<evidence type="ECO:0000313" key="3">
    <source>
        <dbReference type="EMBL" id="KAI5082298.1"/>
    </source>
</evidence>
<dbReference type="OrthoDB" id="1914978at2759"/>
<dbReference type="InterPro" id="IPR002035">
    <property type="entry name" value="VWF_A"/>
</dbReference>
<feature type="region of interest" description="Disordered" evidence="1">
    <location>
        <begin position="1247"/>
        <end position="1268"/>
    </location>
</feature>
<organism evidence="3 4">
    <name type="scientific">Adiantum capillus-veneris</name>
    <name type="common">Maidenhair fern</name>
    <dbReference type="NCBI Taxonomy" id="13818"/>
    <lineage>
        <taxon>Eukaryota</taxon>
        <taxon>Viridiplantae</taxon>
        <taxon>Streptophyta</taxon>
        <taxon>Embryophyta</taxon>
        <taxon>Tracheophyta</taxon>
        <taxon>Polypodiopsida</taxon>
        <taxon>Polypodiidae</taxon>
        <taxon>Polypodiales</taxon>
        <taxon>Pteridineae</taxon>
        <taxon>Pteridaceae</taxon>
        <taxon>Vittarioideae</taxon>
        <taxon>Adiantum</taxon>
    </lineage>
</organism>
<dbReference type="EMBL" id="JABFUD020000003">
    <property type="protein sequence ID" value="KAI5082298.1"/>
    <property type="molecule type" value="Genomic_DNA"/>
</dbReference>
<dbReference type="Gene3D" id="3.40.50.410">
    <property type="entry name" value="von Willebrand factor, type A domain"/>
    <property type="match status" value="1"/>
</dbReference>